<dbReference type="Pfam" id="PF01810">
    <property type="entry name" value="LysE"/>
    <property type="match status" value="1"/>
</dbReference>
<comment type="subcellular location">
    <subcellularLocation>
        <location evidence="1">Cell membrane</location>
        <topology evidence="1">Multi-pass membrane protein</topology>
    </subcellularLocation>
</comment>
<keyword evidence="2" id="KW-1003">Cell membrane</keyword>
<evidence type="ECO:0000256" key="4">
    <source>
        <dbReference type="ARBA" id="ARBA00022989"/>
    </source>
</evidence>
<evidence type="ECO:0000256" key="1">
    <source>
        <dbReference type="ARBA" id="ARBA00004651"/>
    </source>
</evidence>
<evidence type="ECO:0000256" key="5">
    <source>
        <dbReference type="ARBA" id="ARBA00023136"/>
    </source>
</evidence>
<comment type="caution">
    <text evidence="8">The sequence shown here is derived from an EMBL/GenBank/DDBJ whole genome shotgun (WGS) entry which is preliminary data.</text>
</comment>
<evidence type="ECO:0000313" key="8">
    <source>
        <dbReference type="EMBL" id="MBM2356265.1"/>
    </source>
</evidence>
<feature type="transmembrane region" description="Helical" evidence="6">
    <location>
        <begin position="113"/>
        <end position="136"/>
    </location>
</feature>
<keyword evidence="3 6" id="KW-0812">Transmembrane</keyword>
<dbReference type="PANTHER" id="PTHR30086:SF19">
    <property type="entry name" value="THREONINE EFFLUX PROTEIN"/>
    <property type="match status" value="1"/>
</dbReference>
<gene>
    <name evidence="8" type="ORF">JQX14_17045</name>
</gene>
<feature type="transmembrane region" description="Helical" evidence="6">
    <location>
        <begin position="51"/>
        <end position="73"/>
    </location>
</feature>
<sequence length="206" mass="21809">MIMDVNLALILLASLVAVASPGPSTMAIAGTSMGSGRVAGLMLASGIMMGSLFWSISAALGLSAVMMAHAWLFEVMRYAGTAYLLFLAYKSAKSALSPKQMQPRAVAGNRKTVFLRGVALHITNPKAILFFGSLYALGMPANATAQQLVLVIAAVGLQSALVFHGYALLFSTPAMTRKYINLRRWFEGAFAIGFGLAGFKILTARL</sequence>
<dbReference type="GO" id="GO:0005886">
    <property type="term" value="C:plasma membrane"/>
    <property type="evidence" value="ECO:0007669"/>
    <property type="project" value="UniProtKB-SubCell"/>
</dbReference>
<evidence type="ECO:0000256" key="2">
    <source>
        <dbReference type="ARBA" id="ARBA00022475"/>
    </source>
</evidence>
<feature type="chain" id="PRO_5040363148" evidence="7">
    <location>
        <begin position="20"/>
        <end position="206"/>
    </location>
</feature>
<protein>
    <submittedName>
        <fullName evidence="8">LysE family transporter</fullName>
    </submittedName>
</protein>
<dbReference type="GO" id="GO:0015171">
    <property type="term" value="F:amino acid transmembrane transporter activity"/>
    <property type="evidence" value="ECO:0007669"/>
    <property type="project" value="TreeGrafter"/>
</dbReference>
<reference evidence="8" key="1">
    <citation type="submission" date="2021-01" db="EMBL/GenBank/DDBJ databases">
        <title>Diatom-associated Roseobacters Show Island Model of Population Structure.</title>
        <authorList>
            <person name="Qu L."/>
            <person name="Feng X."/>
            <person name="Chen Y."/>
            <person name="Li L."/>
            <person name="Wang X."/>
            <person name="Hu Z."/>
            <person name="Wang H."/>
            <person name="Luo H."/>
        </authorList>
    </citation>
    <scope>NUCLEOTIDE SEQUENCE</scope>
    <source>
        <strain evidence="8">SM26-45</strain>
    </source>
</reference>
<evidence type="ECO:0000256" key="6">
    <source>
        <dbReference type="SAM" id="Phobius"/>
    </source>
</evidence>
<accession>A0A9Q2RWP8</accession>
<dbReference type="RefSeq" id="WP_231035095.1">
    <property type="nucleotide sequence ID" value="NZ_JAJNGX010000014.1"/>
</dbReference>
<dbReference type="PANTHER" id="PTHR30086">
    <property type="entry name" value="ARGININE EXPORTER PROTEIN ARGO"/>
    <property type="match status" value="1"/>
</dbReference>
<feature type="signal peptide" evidence="7">
    <location>
        <begin position="1"/>
        <end position="19"/>
    </location>
</feature>
<dbReference type="AlphaFoldDB" id="A0A9Q2RWP8"/>
<feature type="transmembrane region" description="Helical" evidence="6">
    <location>
        <begin position="182"/>
        <end position="202"/>
    </location>
</feature>
<evidence type="ECO:0000313" key="9">
    <source>
        <dbReference type="Proteomes" id="UP000809337"/>
    </source>
</evidence>
<dbReference type="InterPro" id="IPR001123">
    <property type="entry name" value="LeuE-type"/>
</dbReference>
<dbReference type="EMBL" id="JAFBWN010000014">
    <property type="protein sequence ID" value="MBM2356265.1"/>
    <property type="molecule type" value="Genomic_DNA"/>
</dbReference>
<evidence type="ECO:0000256" key="3">
    <source>
        <dbReference type="ARBA" id="ARBA00022692"/>
    </source>
</evidence>
<dbReference type="Proteomes" id="UP000809337">
    <property type="component" value="Unassembled WGS sequence"/>
</dbReference>
<feature type="transmembrane region" description="Helical" evidence="6">
    <location>
        <begin position="148"/>
        <end position="170"/>
    </location>
</feature>
<keyword evidence="4 6" id="KW-1133">Transmembrane helix</keyword>
<organism evidence="8 9">
    <name type="scientific">Pseudosulfitobacter pseudonitzschiae</name>
    <dbReference type="NCBI Taxonomy" id="1402135"/>
    <lineage>
        <taxon>Bacteria</taxon>
        <taxon>Pseudomonadati</taxon>
        <taxon>Pseudomonadota</taxon>
        <taxon>Alphaproteobacteria</taxon>
        <taxon>Rhodobacterales</taxon>
        <taxon>Roseobacteraceae</taxon>
        <taxon>Pseudosulfitobacter</taxon>
    </lineage>
</organism>
<keyword evidence="5 6" id="KW-0472">Membrane</keyword>
<name>A0A9Q2RWP8_9RHOB</name>
<evidence type="ECO:0000256" key="7">
    <source>
        <dbReference type="SAM" id="SignalP"/>
    </source>
</evidence>
<proteinExistence type="predicted"/>
<keyword evidence="7" id="KW-0732">Signal</keyword>